<name>A0A432Z8F9_9GAMM</name>
<keyword evidence="1" id="KW-0732">Signal</keyword>
<dbReference type="STRING" id="1122124.GCA_000423165_00972"/>
<comment type="caution">
    <text evidence="2">The sequence shown here is derived from an EMBL/GenBank/DDBJ whole genome shotgun (WGS) entry which is preliminary data.</text>
</comment>
<accession>A0A432Z8F9</accession>
<dbReference type="EMBL" id="PIQE01000001">
    <property type="protein sequence ID" value="RUO74176.1"/>
    <property type="molecule type" value="Genomic_DNA"/>
</dbReference>
<keyword evidence="3" id="KW-1185">Reference proteome</keyword>
<gene>
    <name evidence="2" type="ORF">CWI80_02135</name>
</gene>
<reference evidence="3" key="1">
    <citation type="journal article" date="2018" name="Front. Microbiol.">
        <title>Genome-Based Analysis Reveals the Taxonomy and Diversity of the Family Idiomarinaceae.</title>
        <authorList>
            <person name="Liu Y."/>
            <person name="Lai Q."/>
            <person name="Shao Z."/>
        </authorList>
    </citation>
    <scope>NUCLEOTIDE SEQUENCE [LARGE SCALE GENOMIC DNA]</scope>
    <source>
        <strain evidence="3">c121</strain>
    </source>
</reference>
<sequence length="104" mass="11459">MKTSVWVVALSALMLSSAAYGCSFRVKGGDLVRCGMSKIEVMDKIGRPDMRNTESVGVNTGYRRGGRSSETWSYVTRGDIGGKYYVTVYFSGDKVVDIKSKQVR</sequence>
<evidence type="ECO:0000256" key="1">
    <source>
        <dbReference type="SAM" id="SignalP"/>
    </source>
</evidence>
<evidence type="ECO:0000313" key="2">
    <source>
        <dbReference type="EMBL" id="RUO74176.1"/>
    </source>
</evidence>
<feature type="chain" id="PRO_5019270696" evidence="1">
    <location>
        <begin position="22"/>
        <end position="104"/>
    </location>
</feature>
<proteinExistence type="predicted"/>
<evidence type="ECO:0000313" key="3">
    <source>
        <dbReference type="Proteomes" id="UP000287022"/>
    </source>
</evidence>
<dbReference type="RefSeq" id="WP_034728028.1">
    <property type="nucleotide sequence ID" value="NZ_JAHVIQ010000001.1"/>
</dbReference>
<dbReference type="Proteomes" id="UP000287022">
    <property type="component" value="Unassembled WGS sequence"/>
</dbReference>
<protein>
    <submittedName>
        <fullName evidence="2">DUF2845 domain-containing protein</fullName>
    </submittedName>
</protein>
<dbReference type="AlphaFoldDB" id="A0A432Z8F9"/>
<organism evidence="2 3">
    <name type="scientific">Pseudidiomarina sediminum</name>
    <dbReference type="NCBI Taxonomy" id="431675"/>
    <lineage>
        <taxon>Bacteria</taxon>
        <taxon>Pseudomonadati</taxon>
        <taxon>Pseudomonadota</taxon>
        <taxon>Gammaproteobacteria</taxon>
        <taxon>Alteromonadales</taxon>
        <taxon>Idiomarinaceae</taxon>
        <taxon>Pseudidiomarina</taxon>
    </lineage>
</organism>
<dbReference type="PROSITE" id="PS51257">
    <property type="entry name" value="PROKAR_LIPOPROTEIN"/>
    <property type="match status" value="1"/>
</dbReference>
<feature type="signal peptide" evidence="1">
    <location>
        <begin position="1"/>
        <end position="21"/>
    </location>
</feature>